<keyword evidence="3" id="KW-0511">Multifunctional enzyme</keyword>
<feature type="binding site" evidence="3">
    <location>
        <position position="373"/>
    </location>
    <ligand>
        <name>CTP</name>
        <dbReference type="ChEBI" id="CHEBI:37563"/>
    </ligand>
</feature>
<evidence type="ECO:0000256" key="2">
    <source>
        <dbReference type="ARBA" id="ARBA00023239"/>
    </source>
</evidence>
<evidence type="ECO:0000256" key="4">
    <source>
        <dbReference type="RuleBase" id="RU364078"/>
    </source>
</evidence>
<keyword evidence="3" id="KW-0479">Metal-binding</keyword>
<dbReference type="GO" id="GO:0004632">
    <property type="term" value="F:phosphopantothenate--cysteine ligase activity"/>
    <property type="evidence" value="ECO:0007669"/>
    <property type="project" value="UniProtKB-UniRule"/>
</dbReference>
<dbReference type="EC" id="4.1.1.36" evidence="3"/>
<comment type="cofactor">
    <cofactor evidence="3">
        <name>Mg(2+)</name>
        <dbReference type="ChEBI" id="CHEBI:18420"/>
    </cofactor>
</comment>
<comment type="similarity">
    <text evidence="3 4">In the N-terminal section; belongs to the HFCD (homo-oligomeric flavin containing Cys decarboxylase) superfamily.</text>
</comment>
<dbReference type="AlphaFoldDB" id="A0A839QPB0"/>
<dbReference type="InterPro" id="IPR007085">
    <property type="entry name" value="DNA/pantothenate-metab_flavo_C"/>
</dbReference>
<dbReference type="InterPro" id="IPR036551">
    <property type="entry name" value="Flavin_trans-like"/>
</dbReference>
<evidence type="ECO:0000256" key="1">
    <source>
        <dbReference type="ARBA" id="ARBA00022793"/>
    </source>
</evidence>
<keyword evidence="8" id="KW-1185">Reference proteome</keyword>
<organism evidence="7 8">
    <name type="scientific">Helcobacillus massiliensis</name>
    <dbReference type="NCBI Taxonomy" id="521392"/>
    <lineage>
        <taxon>Bacteria</taxon>
        <taxon>Bacillati</taxon>
        <taxon>Actinomycetota</taxon>
        <taxon>Actinomycetes</taxon>
        <taxon>Micrococcales</taxon>
        <taxon>Dermabacteraceae</taxon>
        <taxon>Helcobacillus</taxon>
    </lineage>
</organism>
<name>A0A839QPB0_9MICO</name>
<comment type="pathway">
    <text evidence="3 4">Cofactor biosynthesis; coenzyme A biosynthesis; CoA from (R)-pantothenate: step 3/5.</text>
</comment>
<keyword evidence="3 4" id="KW-0436">Ligase</keyword>
<dbReference type="Pfam" id="PF04127">
    <property type="entry name" value="DFP"/>
    <property type="match status" value="1"/>
</dbReference>
<dbReference type="InterPro" id="IPR005252">
    <property type="entry name" value="CoaBC"/>
</dbReference>
<feature type="domain" description="DNA/pantothenate metabolism flavoprotein C-terminal" evidence="6">
    <location>
        <begin position="205"/>
        <end position="425"/>
    </location>
</feature>
<gene>
    <name evidence="3" type="primary">coaBC</name>
    <name evidence="7" type="ORF">FHX50_000581</name>
</gene>
<comment type="cofactor">
    <cofactor evidence="3">
        <name>FMN</name>
        <dbReference type="ChEBI" id="CHEBI:58210"/>
    </cofactor>
    <text evidence="3">Binds 1 FMN per subunit.</text>
</comment>
<evidence type="ECO:0000256" key="3">
    <source>
        <dbReference type="HAMAP-Rule" id="MF_02225"/>
    </source>
</evidence>
<dbReference type="EC" id="6.3.2.5" evidence="3"/>
<feature type="region of interest" description="Phosphopantothenoylcysteine decarboxylase" evidence="3">
    <location>
        <begin position="1"/>
        <end position="209"/>
    </location>
</feature>
<evidence type="ECO:0000313" key="7">
    <source>
        <dbReference type="EMBL" id="MBB3022333.1"/>
    </source>
</evidence>
<dbReference type="HAMAP" id="MF_02225">
    <property type="entry name" value="CoaBC"/>
    <property type="match status" value="1"/>
</dbReference>
<protein>
    <recommendedName>
        <fullName evidence="3">Coenzyme A biosynthesis bifunctional protein CoaBC</fullName>
    </recommendedName>
    <alternativeName>
        <fullName evidence="3">DNA/pantothenate metabolism flavoprotein</fullName>
    </alternativeName>
    <alternativeName>
        <fullName evidence="3">Phosphopantothenoylcysteine synthetase/decarboxylase</fullName>
        <shortName evidence="3">PPCS-PPCDC</shortName>
    </alternativeName>
    <domain>
        <recommendedName>
            <fullName evidence="3">Phosphopantothenoylcysteine decarboxylase</fullName>
            <shortName evidence="3">PPC decarboxylase</shortName>
            <shortName evidence="3">PPC-DC</shortName>
            <ecNumber evidence="3">4.1.1.36</ecNumber>
        </recommendedName>
        <alternativeName>
            <fullName evidence="3">CoaC</fullName>
        </alternativeName>
    </domain>
    <domain>
        <recommendedName>
            <fullName evidence="3">Phosphopantothenate--cysteine ligase</fullName>
            <ecNumber evidence="3">6.3.2.5</ecNumber>
        </recommendedName>
        <alternativeName>
            <fullName evidence="3">CoaB</fullName>
        </alternativeName>
        <alternativeName>
            <fullName evidence="3">Phosphopantothenoylcysteine synthetase</fullName>
            <shortName evidence="3">PPC synthetase</shortName>
            <shortName evidence="3">PPC-S</shortName>
        </alternativeName>
    </domain>
</protein>
<dbReference type="PANTHER" id="PTHR14359">
    <property type="entry name" value="HOMO-OLIGOMERIC FLAVIN CONTAINING CYS DECARBOXYLASE FAMILY"/>
    <property type="match status" value="1"/>
</dbReference>
<sequence length="443" mass="45836">MTHQPLAGERIVVGVTAGIAAYKAAHIVRGLAAWGADVRVIPTPSSLEFVGAATWEALTGHRVLTSVFEDVDQVAHVATGQDADAILIAPATADFLARARMGRADDLMTASLLVARGPVIMAPAMHTEMWEHPATRDNVTVLRERGIDVMEPAVGRLTGPDSGPGRLPEPEQILHRVLATLRAPRAAAPTGSARAAAAGAPLRDLAGRRVLITAGGTHEAIDPVRFISNHSSGKQGVALAHAAAARGADVTLILAGAVTEPLPTGIAVERVDSAAELAEAVHRHEADHDAVVMAAAVSDFAPTGGGAGSKLKKTSPKAGLTLQMEQTEDILRSLVTNRERAGSGPTVIVGFAAETGDEHATALDHARDKARRKGADLLAFNNVAEHAFGSADNAVVLLDGSGSEIDRADGTKTDVAHAILTAIARLLTPSGGASDPERKGRRE</sequence>
<comment type="function">
    <text evidence="3">Catalyzes two sequential steps in the biosynthesis of coenzyme A. In the first step cysteine is conjugated to 4'-phosphopantothenate to form 4-phosphopantothenoylcysteine. In the second step the latter compound is decarboxylated to form 4'-phosphopantotheine.</text>
</comment>
<dbReference type="RefSeq" id="WP_183374295.1">
    <property type="nucleotide sequence ID" value="NZ_CBCSFZ010000002.1"/>
</dbReference>
<dbReference type="GO" id="GO:0015941">
    <property type="term" value="P:pantothenate catabolic process"/>
    <property type="evidence" value="ECO:0007669"/>
    <property type="project" value="InterPro"/>
</dbReference>
<feature type="binding site" evidence="3">
    <location>
        <position position="369"/>
    </location>
    <ligand>
        <name>CTP</name>
        <dbReference type="ChEBI" id="CHEBI:37563"/>
    </ligand>
</feature>
<dbReference type="Proteomes" id="UP000568050">
    <property type="component" value="Unassembled WGS sequence"/>
</dbReference>
<keyword evidence="3" id="KW-0460">Magnesium</keyword>
<dbReference type="PANTHER" id="PTHR14359:SF6">
    <property type="entry name" value="PHOSPHOPANTOTHENOYLCYSTEINE DECARBOXYLASE"/>
    <property type="match status" value="1"/>
</dbReference>
<accession>A0A839QPB0</accession>
<feature type="binding site" evidence="3">
    <location>
        <position position="299"/>
    </location>
    <ligand>
        <name>CTP</name>
        <dbReference type="ChEBI" id="CHEBI:37563"/>
    </ligand>
</feature>
<dbReference type="GO" id="GO:0004633">
    <property type="term" value="F:phosphopantothenoylcysteine decarboxylase activity"/>
    <property type="evidence" value="ECO:0007669"/>
    <property type="project" value="UniProtKB-UniRule"/>
</dbReference>
<reference evidence="7 8" key="1">
    <citation type="submission" date="2020-08" db="EMBL/GenBank/DDBJ databases">
        <title>Sequencing the genomes of 1000 actinobacteria strains.</title>
        <authorList>
            <person name="Klenk H.-P."/>
        </authorList>
    </citation>
    <scope>NUCLEOTIDE SEQUENCE [LARGE SCALE GENOMIC DNA]</scope>
    <source>
        <strain evidence="7 8">DSM 23040</strain>
    </source>
</reference>
<dbReference type="GO" id="GO:0046872">
    <property type="term" value="F:metal ion binding"/>
    <property type="evidence" value="ECO:0007669"/>
    <property type="project" value="UniProtKB-KW"/>
</dbReference>
<comment type="caution">
    <text evidence="7">The sequence shown here is derived from an EMBL/GenBank/DDBJ whole genome shotgun (WGS) entry which is preliminary data.</text>
</comment>
<keyword evidence="3 4" id="KW-0285">Flavoprotein</keyword>
<dbReference type="Pfam" id="PF02441">
    <property type="entry name" value="Flavoprotein"/>
    <property type="match status" value="1"/>
</dbReference>
<keyword evidence="2 3" id="KW-0456">Lyase</keyword>
<feature type="domain" description="Flavoprotein" evidence="5">
    <location>
        <begin position="10"/>
        <end position="180"/>
    </location>
</feature>
<dbReference type="GO" id="GO:0071513">
    <property type="term" value="C:phosphopantothenoylcysteine decarboxylase complex"/>
    <property type="evidence" value="ECO:0007669"/>
    <property type="project" value="TreeGrafter"/>
</dbReference>
<keyword evidence="1 3" id="KW-0210">Decarboxylase</keyword>
<feature type="binding site" evidence="3">
    <location>
        <position position="351"/>
    </location>
    <ligand>
        <name>CTP</name>
        <dbReference type="ChEBI" id="CHEBI:37563"/>
    </ligand>
</feature>
<evidence type="ECO:0000259" key="6">
    <source>
        <dbReference type="Pfam" id="PF04127"/>
    </source>
</evidence>
<dbReference type="EMBL" id="JACHWP010000001">
    <property type="protein sequence ID" value="MBB3022333.1"/>
    <property type="molecule type" value="Genomic_DNA"/>
</dbReference>
<dbReference type="NCBIfam" id="TIGR00521">
    <property type="entry name" value="coaBC_dfp"/>
    <property type="match status" value="1"/>
</dbReference>
<comment type="catalytic activity">
    <reaction evidence="3 4">
        <text>N-[(R)-4-phosphopantothenoyl]-L-cysteine + H(+) = (R)-4'-phosphopantetheine + CO2</text>
        <dbReference type="Rhea" id="RHEA:16793"/>
        <dbReference type="ChEBI" id="CHEBI:15378"/>
        <dbReference type="ChEBI" id="CHEBI:16526"/>
        <dbReference type="ChEBI" id="CHEBI:59458"/>
        <dbReference type="ChEBI" id="CHEBI:61723"/>
        <dbReference type="EC" id="4.1.1.36"/>
    </reaction>
</comment>
<dbReference type="Gene3D" id="3.40.50.1950">
    <property type="entry name" value="Flavin prenyltransferase-like"/>
    <property type="match status" value="1"/>
</dbReference>
<feature type="region of interest" description="Phosphopantothenate--cysteine ligase" evidence="3">
    <location>
        <begin position="210"/>
        <end position="443"/>
    </location>
</feature>
<dbReference type="InterPro" id="IPR003382">
    <property type="entry name" value="Flavoprotein"/>
</dbReference>
<dbReference type="GO" id="GO:0015937">
    <property type="term" value="P:coenzyme A biosynthetic process"/>
    <property type="evidence" value="ECO:0007669"/>
    <property type="project" value="UniProtKB-UniRule"/>
</dbReference>
<dbReference type="InterPro" id="IPR035929">
    <property type="entry name" value="CoaB-like_sf"/>
</dbReference>
<comment type="pathway">
    <text evidence="3 4">Cofactor biosynthesis; coenzyme A biosynthesis; CoA from (R)-pantothenate: step 2/5.</text>
</comment>
<dbReference type="UniPathway" id="UPA00241">
    <property type="reaction ID" value="UER00353"/>
</dbReference>
<evidence type="ECO:0000259" key="5">
    <source>
        <dbReference type="Pfam" id="PF02441"/>
    </source>
</evidence>
<comment type="similarity">
    <text evidence="3 4">In the C-terminal section; belongs to the PPC synthetase family.</text>
</comment>
<dbReference type="SUPFAM" id="SSF52507">
    <property type="entry name" value="Homo-oligomeric flavin-containing Cys decarboxylases, HFCD"/>
    <property type="match status" value="1"/>
</dbReference>
<comment type="function">
    <text evidence="4">Catalyzes two steps in the biosynthesis of coenzyme A. In the first step cysteine is conjugated to 4'-phosphopantothenate to form 4-phosphopantothenoylcysteine, in the latter compound is decarboxylated to form 4'-phosphopantotheine.</text>
</comment>
<feature type="binding site" evidence="3">
    <location>
        <position position="310"/>
    </location>
    <ligand>
        <name>CTP</name>
        <dbReference type="ChEBI" id="CHEBI:37563"/>
    </ligand>
</feature>
<evidence type="ECO:0000313" key="8">
    <source>
        <dbReference type="Proteomes" id="UP000568050"/>
    </source>
</evidence>
<dbReference type="SUPFAM" id="SSF102645">
    <property type="entry name" value="CoaB-like"/>
    <property type="match status" value="1"/>
</dbReference>
<comment type="catalytic activity">
    <reaction evidence="3 4">
        <text>(R)-4'-phosphopantothenate + L-cysteine + CTP = N-[(R)-4-phosphopantothenoyl]-L-cysteine + CMP + diphosphate + H(+)</text>
        <dbReference type="Rhea" id="RHEA:19397"/>
        <dbReference type="ChEBI" id="CHEBI:10986"/>
        <dbReference type="ChEBI" id="CHEBI:15378"/>
        <dbReference type="ChEBI" id="CHEBI:33019"/>
        <dbReference type="ChEBI" id="CHEBI:35235"/>
        <dbReference type="ChEBI" id="CHEBI:37563"/>
        <dbReference type="ChEBI" id="CHEBI:59458"/>
        <dbReference type="ChEBI" id="CHEBI:60377"/>
        <dbReference type="EC" id="6.3.2.5"/>
    </reaction>
</comment>
<dbReference type="Gene3D" id="3.40.50.10300">
    <property type="entry name" value="CoaB-like"/>
    <property type="match status" value="1"/>
</dbReference>
<proteinExistence type="inferred from homology"/>
<comment type="caution">
    <text evidence="3">Lacks conserved residue(s) required for the propagation of feature annotation.</text>
</comment>
<dbReference type="GO" id="GO:0010181">
    <property type="term" value="F:FMN binding"/>
    <property type="evidence" value="ECO:0007669"/>
    <property type="project" value="UniProtKB-UniRule"/>
</dbReference>
<keyword evidence="3 4" id="KW-0288">FMN</keyword>